<dbReference type="InterPro" id="IPR036871">
    <property type="entry name" value="PX_dom_sf"/>
</dbReference>
<evidence type="ECO:0008006" key="10">
    <source>
        <dbReference type="Google" id="ProtNLM"/>
    </source>
</evidence>
<dbReference type="GO" id="GO:0060090">
    <property type="term" value="F:molecular adaptor activity"/>
    <property type="evidence" value="ECO:0007669"/>
    <property type="project" value="EnsemblFungi"/>
</dbReference>
<feature type="compositionally biased region" description="Polar residues" evidence="4">
    <location>
        <begin position="14"/>
        <end position="31"/>
    </location>
</feature>
<evidence type="ECO:0000256" key="4">
    <source>
        <dbReference type="SAM" id="MobiDB-lite"/>
    </source>
</evidence>
<dbReference type="HOGENOM" id="CLU_014957_0_1_1"/>
<evidence type="ECO:0000256" key="1">
    <source>
        <dbReference type="ARBA" id="ARBA00022443"/>
    </source>
</evidence>
<accession>I2H8D9</accession>
<dbReference type="InterPro" id="IPR001683">
    <property type="entry name" value="PX_dom"/>
</dbReference>
<feature type="domain" description="PB1" evidence="7">
    <location>
        <begin position="527"/>
        <end position="600"/>
    </location>
</feature>
<dbReference type="Gene3D" id="3.10.20.90">
    <property type="entry name" value="Phosphatidylinositol 3-kinase Catalytic Subunit, Chain A, domain 1"/>
    <property type="match status" value="1"/>
</dbReference>
<dbReference type="CDD" id="cd05992">
    <property type="entry name" value="PB1"/>
    <property type="match status" value="1"/>
</dbReference>
<dbReference type="PANTHER" id="PTHR15706:SF2">
    <property type="entry name" value="SH3 AND PX DOMAIN-CONTAINING PROTEIN 2A"/>
    <property type="match status" value="1"/>
</dbReference>
<dbReference type="AlphaFoldDB" id="I2H8D9"/>
<feature type="region of interest" description="Disordered" evidence="4">
    <location>
        <begin position="495"/>
        <end position="520"/>
    </location>
</feature>
<dbReference type="Pfam" id="PF00787">
    <property type="entry name" value="PX"/>
    <property type="match status" value="1"/>
</dbReference>
<feature type="region of interest" description="Disordered" evidence="4">
    <location>
        <begin position="52"/>
        <end position="73"/>
    </location>
</feature>
<keyword evidence="2" id="KW-0677">Repeat</keyword>
<dbReference type="eggNOG" id="KOG4773">
    <property type="taxonomic scope" value="Eukaryota"/>
</dbReference>
<organism evidence="8 9">
    <name type="scientific">Henningerozyma blattae (strain ATCC 34711 / CBS 6284 / DSM 70876 / NBRC 10599 / NRRL Y-10934 / UCD 77-7)</name>
    <name type="common">Yeast</name>
    <name type="synonym">Tetrapisispora blattae</name>
    <dbReference type="NCBI Taxonomy" id="1071380"/>
    <lineage>
        <taxon>Eukaryota</taxon>
        <taxon>Fungi</taxon>
        <taxon>Dikarya</taxon>
        <taxon>Ascomycota</taxon>
        <taxon>Saccharomycotina</taxon>
        <taxon>Saccharomycetes</taxon>
        <taxon>Saccharomycetales</taxon>
        <taxon>Saccharomycetaceae</taxon>
        <taxon>Henningerozyma</taxon>
    </lineage>
</organism>
<proteinExistence type="predicted"/>
<dbReference type="GO" id="GO:0005938">
    <property type="term" value="C:cell cortex"/>
    <property type="evidence" value="ECO:0007669"/>
    <property type="project" value="EnsemblFungi"/>
</dbReference>
<feature type="compositionally biased region" description="Polar residues" evidence="4">
    <location>
        <begin position="495"/>
        <end position="512"/>
    </location>
</feature>
<keyword evidence="9" id="KW-1185">Reference proteome</keyword>
<dbReference type="Pfam" id="PF07653">
    <property type="entry name" value="SH3_2"/>
    <property type="match status" value="1"/>
</dbReference>
<dbReference type="Gene3D" id="2.30.30.40">
    <property type="entry name" value="SH3 Domains"/>
    <property type="match status" value="2"/>
</dbReference>
<dbReference type="RefSeq" id="XP_004182160.1">
    <property type="nucleotide sequence ID" value="XM_004182112.1"/>
</dbReference>
<dbReference type="InterPro" id="IPR053793">
    <property type="entry name" value="PB1-like"/>
</dbReference>
<dbReference type="PROSITE" id="PS51745">
    <property type="entry name" value="PB1"/>
    <property type="match status" value="1"/>
</dbReference>
<dbReference type="SMART" id="SM00326">
    <property type="entry name" value="SH3"/>
    <property type="match status" value="2"/>
</dbReference>
<dbReference type="Proteomes" id="UP000002866">
    <property type="component" value="Chromosome 8"/>
</dbReference>
<feature type="domain" description="SH3" evidence="5">
    <location>
        <begin position="158"/>
        <end position="220"/>
    </location>
</feature>
<sequence length="600" mass="66872">MLKGLKIARHDSQGSRSRITSADISSPTQDMSNVIKHVKTVPIRQASASFGSGSNLNTTASMTTRSSRSSRDIMSPEKVIKAIRSYDSNNSSELSFLKGEFFYVIEEDSTYYGATNPSTGKTGKVRKSFFESFNRTRPGSTVSSVDTGRTTPNESIKSGNMYAIVLYDFQAEKSDELTVFAGENLFICAHHNYEWFIAKPIGRLGGPGLVPVDFVSIVDISTGYATGSDVKEDILNCNLPTVQEWKMNVSKYKASNISLGSLDNPTNSFSNGSNYNNNNNSHHSMSLPNDMDGAFVIKAAVVTFALEDDKYWFTVRCQISTGKVRELKRYYQDFYDLQVKLLDTFPAEAGKLRDSNGNWIKRILPYIPGPVPYVTDSISMKRREDLDKYLKELIQLPDYISHSDMVKSLFCILDNGFDNEFDSDDHAISIEIGNRGGRSSSNAHSKGIDSMEIEDNTAIVNNNRSSNGHSSSEQDNTLTGEDLKIYEKLANISLSTSNQQPSPTHQQLQHTMPLSRPPSSLPPGLKSIKIKFYYKDDIFALLLNSNITLLDLRSKIGPRIDTKDFKLFFKKNNGDGEEIRSDTQVAELIHTKAKINVYDA</sequence>
<feature type="domain" description="PX" evidence="6">
    <location>
        <begin position="291"/>
        <end position="417"/>
    </location>
</feature>
<dbReference type="InterPro" id="IPR051228">
    <property type="entry name" value="NADPH_Oxidase/PX-Domain"/>
</dbReference>
<dbReference type="FunFam" id="2.30.30.40:FF:000093">
    <property type="entry name" value="Protein kinase activator Bem1"/>
    <property type="match status" value="1"/>
</dbReference>
<feature type="domain" description="SH3" evidence="5">
    <location>
        <begin position="75"/>
        <end position="135"/>
    </location>
</feature>
<feature type="region of interest" description="Disordered" evidence="4">
    <location>
        <begin position="432"/>
        <end position="451"/>
    </location>
</feature>
<dbReference type="STRING" id="1071380.I2H8D9"/>
<feature type="compositionally biased region" description="Low complexity" evidence="4">
    <location>
        <begin position="58"/>
        <end position="67"/>
    </location>
</feature>
<dbReference type="SUPFAM" id="SSF64268">
    <property type="entry name" value="PX domain"/>
    <property type="match status" value="1"/>
</dbReference>
<dbReference type="InterPro" id="IPR001452">
    <property type="entry name" value="SH3_domain"/>
</dbReference>
<dbReference type="OMA" id="FICAHHN"/>
<evidence type="ECO:0000313" key="9">
    <source>
        <dbReference type="Proteomes" id="UP000002866"/>
    </source>
</evidence>
<dbReference type="InterPro" id="IPR036028">
    <property type="entry name" value="SH3-like_dom_sf"/>
</dbReference>
<dbReference type="GO" id="GO:0005934">
    <property type="term" value="C:cellular bud tip"/>
    <property type="evidence" value="ECO:0007669"/>
    <property type="project" value="EnsemblFungi"/>
</dbReference>
<dbReference type="SMART" id="SM00666">
    <property type="entry name" value="PB1"/>
    <property type="match status" value="1"/>
</dbReference>
<dbReference type="Pfam" id="PF00018">
    <property type="entry name" value="SH3_1"/>
    <property type="match status" value="1"/>
</dbReference>
<dbReference type="PROSITE" id="PS50195">
    <property type="entry name" value="PX"/>
    <property type="match status" value="1"/>
</dbReference>
<evidence type="ECO:0000259" key="5">
    <source>
        <dbReference type="PROSITE" id="PS50002"/>
    </source>
</evidence>
<dbReference type="SUPFAM" id="SSF54277">
    <property type="entry name" value="CAD &amp; PB1 domains"/>
    <property type="match status" value="1"/>
</dbReference>
<protein>
    <recommendedName>
        <fullName evidence="10">Bud emergence protein 1</fullName>
    </recommendedName>
</protein>
<dbReference type="Gene3D" id="3.30.1520.10">
    <property type="entry name" value="Phox-like domain"/>
    <property type="match status" value="1"/>
</dbReference>
<keyword evidence="1 3" id="KW-0728">SH3 domain</keyword>
<dbReference type="GO" id="GO:0032266">
    <property type="term" value="F:phosphatidylinositol-3-phosphate binding"/>
    <property type="evidence" value="ECO:0007669"/>
    <property type="project" value="EnsemblFungi"/>
</dbReference>
<dbReference type="GeneID" id="14497798"/>
<dbReference type="SUPFAM" id="SSF50044">
    <property type="entry name" value="SH3-domain"/>
    <property type="match status" value="2"/>
</dbReference>
<dbReference type="GO" id="GO:0000753">
    <property type="term" value="P:cell morphogenesis involved in conjugation with cellular fusion"/>
    <property type="evidence" value="ECO:0007669"/>
    <property type="project" value="EnsemblFungi"/>
</dbReference>
<dbReference type="InterPro" id="IPR035550">
    <property type="entry name" value="Bem1/Scd2_PX"/>
</dbReference>
<gene>
    <name evidence="8" type="primary">TBLA0H03590</name>
    <name evidence="8" type="ORF">TBLA_0H03590</name>
</gene>
<dbReference type="GO" id="GO:0120157">
    <property type="term" value="C:PAR polarity complex"/>
    <property type="evidence" value="ECO:0007669"/>
    <property type="project" value="EnsemblFungi"/>
</dbReference>
<feature type="region of interest" description="Disordered" evidence="4">
    <location>
        <begin position="1"/>
        <end position="31"/>
    </location>
</feature>
<dbReference type="GO" id="GO:0005935">
    <property type="term" value="C:cellular bud neck"/>
    <property type="evidence" value="ECO:0007669"/>
    <property type="project" value="EnsemblFungi"/>
</dbReference>
<dbReference type="KEGG" id="tbl:TBLA_0H03590"/>
<dbReference type="OrthoDB" id="548867at2759"/>
<dbReference type="SMART" id="SM00312">
    <property type="entry name" value="PX"/>
    <property type="match status" value="1"/>
</dbReference>
<dbReference type="GO" id="GO:0045185">
    <property type="term" value="P:maintenance of protein location"/>
    <property type="evidence" value="ECO:0007669"/>
    <property type="project" value="EnsemblFungi"/>
</dbReference>
<evidence type="ECO:0000313" key="8">
    <source>
        <dbReference type="EMBL" id="CCH62641.1"/>
    </source>
</evidence>
<dbReference type="PANTHER" id="PTHR15706">
    <property type="entry name" value="SH3 MULTIPLE DOMAIN"/>
    <property type="match status" value="1"/>
</dbReference>
<dbReference type="InterPro" id="IPR035549">
    <property type="entry name" value="Bem1/Scd2_SH3_2"/>
</dbReference>
<dbReference type="GO" id="GO:0061191">
    <property type="term" value="P:positive regulation of vacuole fusion, non-autophagic"/>
    <property type="evidence" value="ECO:0007669"/>
    <property type="project" value="EnsemblFungi"/>
</dbReference>
<name>I2H8D9_HENB6</name>
<evidence type="ECO:0000259" key="7">
    <source>
        <dbReference type="PROSITE" id="PS51745"/>
    </source>
</evidence>
<reference evidence="8 9" key="1">
    <citation type="journal article" date="2011" name="Proc. Natl. Acad. Sci. U.S.A.">
        <title>Evolutionary erosion of yeast sex chromosomes by mating-type switching accidents.</title>
        <authorList>
            <person name="Gordon J.L."/>
            <person name="Armisen D."/>
            <person name="Proux-Wera E."/>
            <person name="Oheigeartaigh S.S."/>
            <person name="Byrne K.P."/>
            <person name="Wolfe K.H."/>
        </authorList>
    </citation>
    <scope>NUCLEOTIDE SEQUENCE [LARGE SCALE GENOMIC DNA]</scope>
    <source>
        <strain evidence="9">ATCC 34711 / CBS 6284 / DSM 70876 / NBRC 10599 / NRRL Y-10934 / UCD 77-7</strain>
    </source>
</reference>
<evidence type="ECO:0000256" key="3">
    <source>
        <dbReference type="PROSITE-ProRule" id="PRU00192"/>
    </source>
</evidence>
<dbReference type="CDD" id="cd11879">
    <property type="entry name" value="SH3_Bem1p_2"/>
    <property type="match status" value="1"/>
</dbReference>
<evidence type="ECO:0000256" key="2">
    <source>
        <dbReference type="ARBA" id="ARBA00022737"/>
    </source>
</evidence>
<evidence type="ECO:0000259" key="6">
    <source>
        <dbReference type="PROSITE" id="PS50195"/>
    </source>
</evidence>
<dbReference type="FunCoup" id="I2H8D9">
    <property type="interactions" value="218"/>
</dbReference>
<dbReference type="InParanoid" id="I2H8D9"/>
<dbReference type="CDD" id="cd06890">
    <property type="entry name" value="PX_Bem1p"/>
    <property type="match status" value="1"/>
</dbReference>
<dbReference type="EMBL" id="HE806323">
    <property type="protein sequence ID" value="CCH62641.1"/>
    <property type="molecule type" value="Genomic_DNA"/>
</dbReference>
<dbReference type="GO" id="GO:0000131">
    <property type="term" value="C:incipient cellular bud site"/>
    <property type="evidence" value="ECO:0007669"/>
    <property type="project" value="EnsemblFungi"/>
</dbReference>
<dbReference type="PROSITE" id="PS50002">
    <property type="entry name" value="SH3"/>
    <property type="match status" value="2"/>
</dbReference>
<dbReference type="InterPro" id="IPR000270">
    <property type="entry name" value="PB1_dom"/>
</dbReference>